<evidence type="ECO:0000256" key="5">
    <source>
        <dbReference type="ARBA" id="ARBA00022694"/>
    </source>
</evidence>
<dbReference type="GO" id="GO:0046872">
    <property type="term" value="F:metal ion binding"/>
    <property type="evidence" value="ECO:0007669"/>
    <property type="project" value="UniProtKB-KW"/>
</dbReference>
<keyword evidence="5 13" id="KW-0819">tRNA processing</keyword>
<sequence length="229" mass="25968">MERYKNNLLQFLKKIDIKPDDISLYIQATTHKSFSNQNLSDINYEKLEFLGDSTLGFVVSSYIFKNNPKIDQGTMTRYRASIVETKMLSNISQKLGLVDLLRTGPGNMHVDVIASPKVQADILEALIGAIYLDQGIDQAMFFIKKYILAEVKDKNIVNITDLKDPKTKLQELFQSMTKENITYKTEEVMNKLFQAKAVHEKKVFGVGTGKSKKEAESNAAQDALDKFKE</sequence>
<dbReference type="Pfam" id="PF14622">
    <property type="entry name" value="Ribonucleas_3_3"/>
    <property type="match status" value="1"/>
</dbReference>
<dbReference type="GO" id="GO:0005737">
    <property type="term" value="C:cytoplasm"/>
    <property type="evidence" value="ECO:0007669"/>
    <property type="project" value="UniProtKB-SubCell"/>
</dbReference>
<accession>A0A2D1JM46</accession>
<dbReference type="InterPro" id="IPR011907">
    <property type="entry name" value="RNase_III"/>
</dbReference>
<evidence type="ECO:0000256" key="13">
    <source>
        <dbReference type="HAMAP-Rule" id="MF_00104"/>
    </source>
</evidence>
<dbReference type="PANTHER" id="PTHR14950">
    <property type="entry name" value="DICER-RELATED"/>
    <property type="match status" value="1"/>
</dbReference>
<proteinExistence type="inferred from homology"/>
<evidence type="ECO:0000256" key="9">
    <source>
        <dbReference type="ARBA" id="ARBA00022801"/>
    </source>
</evidence>
<dbReference type="NCBIfam" id="TIGR02191">
    <property type="entry name" value="RNaseIII"/>
    <property type="match status" value="1"/>
</dbReference>
<dbReference type="EC" id="3.1.26.3" evidence="13"/>
<evidence type="ECO:0000256" key="6">
    <source>
        <dbReference type="ARBA" id="ARBA00022722"/>
    </source>
</evidence>
<feature type="binding site" evidence="13">
    <location>
        <position position="48"/>
    </location>
    <ligand>
        <name>Mg(2+)</name>
        <dbReference type="ChEBI" id="CHEBI:18420"/>
    </ligand>
</feature>
<dbReference type="FunFam" id="1.10.1520.10:FF:000001">
    <property type="entry name" value="Ribonuclease 3"/>
    <property type="match status" value="1"/>
</dbReference>
<comment type="similarity">
    <text evidence="2">Belongs to the ribonuclease III family.</text>
</comment>
<feature type="binding site" evidence="13">
    <location>
        <position position="121"/>
    </location>
    <ligand>
        <name>Mg(2+)</name>
        <dbReference type="ChEBI" id="CHEBI:18420"/>
    </ligand>
</feature>
<dbReference type="CDD" id="cd10845">
    <property type="entry name" value="DSRM_RNAse_III_family"/>
    <property type="match status" value="1"/>
</dbReference>
<dbReference type="KEGG" id="mboh:CO229_00900"/>
<dbReference type="GO" id="GO:0019843">
    <property type="term" value="F:rRNA binding"/>
    <property type="evidence" value="ECO:0007669"/>
    <property type="project" value="UniProtKB-KW"/>
</dbReference>
<dbReference type="OrthoDB" id="9805026at2"/>
<feature type="binding site" evidence="13">
    <location>
        <position position="124"/>
    </location>
    <ligand>
        <name>Mg(2+)</name>
        <dbReference type="ChEBI" id="CHEBI:18420"/>
    </ligand>
</feature>
<dbReference type="RefSeq" id="WP_099309214.1">
    <property type="nucleotide sequence ID" value="NZ_CP024049.1"/>
</dbReference>
<comment type="subcellular location">
    <subcellularLocation>
        <location evidence="13">Cytoplasm</location>
    </subcellularLocation>
</comment>
<dbReference type="InterPro" id="IPR014720">
    <property type="entry name" value="dsRBD_dom"/>
</dbReference>
<dbReference type="PROSITE" id="PS50142">
    <property type="entry name" value="RNASE_3_2"/>
    <property type="match status" value="1"/>
</dbReference>
<dbReference type="SMART" id="SM00358">
    <property type="entry name" value="DSRM"/>
    <property type="match status" value="1"/>
</dbReference>
<evidence type="ECO:0000256" key="10">
    <source>
        <dbReference type="ARBA" id="ARBA00022842"/>
    </source>
</evidence>
<keyword evidence="8 13" id="KW-0255">Endonuclease</keyword>
<dbReference type="CDD" id="cd00593">
    <property type="entry name" value="RIBOc"/>
    <property type="match status" value="1"/>
</dbReference>
<evidence type="ECO:0000256" key="11">
    <source>
        <dbReference type="ARBA" id="ARBA00022884"/>
    </source>
</evidence>
<evidence type="ECO:0000256" key="7">
    <source>
        <dbReference type="ARBA" id="ARBA00022723"/>
    </source>
</evidence>
<dbReference type="GO" id="GO:0008033">
    <property type="term" value="P:tRNA processing"/>
    <property type="evidence" value="ECO:0007669"/>
    <property type="project" value="UniProtKB-KW"/>
</dbReference>
<comment type="cofactor">
    <cofactor evidence="13">
        <name>Mg(2+)</name>
        <dbReference type="ChEBI" id="CHEBI:18420"/>
    </cofactor>
</comment>
<dbReference type="Gene3D" id="3.30.160.20">
    <property type="match status" value="1"/>
</dbReference>
<evidence type="ECO:0000256" key="8">
    <source>
        <dbReference type="ARBA" id="ARBA00022759"/>
    </source>
</evidence>
<keyword evidence="13" id="KW-0699">rRNA-binding</keyword>
<keyword evidence="13" id="KW-0963">Cytoplasm</keyword>
<evidence type="ECO:0000313" key="15">
    <source>
        <dbReference type="Proteomes" id="UP000289952"/>
    </source>
</evidence>
<keyword evidence="15" id="KW-1185">Reference proteome</keyword>
<reference evidence="14 15" key="1">
    <citation type="submission" date="2019-01" db="EMBL/GenBank/DDBJ databases">
        <authorList>
            <consortium name="Pathogen Informatics"/>
        </authorList>
    </citation>
    <scope>NUCLEOTIDE SEQUENCE [LARGE SCALE GENOMIC DNA]</scope>
    <source>
        <strain evidence="14 15">NCTC10118</strain>
    </source>
</reference>
<dbReference type="Pfam" id="PF00035">
    <property type="entry name" value="dsrm"/>
    <property type="match status" value="1"/>
</dbReference>
<dbReference type="PANTHER" id="PTHR14950:SF37">
    <property type="entry name" value="ENDORIBONUCLEASE DICER"/>
    <property type="match status" value="1"/>
</dbReference>
<dbReference type="PROSITE" id="PS50137">
    <property type="entry name" value="DS_RBD"/>
    <property type="match status" value="1"/>
</dbReference>
<keyword evidence="10 13" id="KW-0460">Magnesium</keyword>
<keyword evidence="4 13" id="KW-0507">mRNA processing</keyword>
<protein>
    <recommendedName>
        <fullName evidence="13">Ribonuclease 3</fullName>
        <ecNumber evidence="13">3.1.26.3</ecNumber>
    </recommendedName>
    <alternativeName>
        <fullName evidence="13">Ribonuclease III</fullName>
        <shortName evidence="13">RNase III</shortName>
    </alternativeName>
</protein>
<comment type="function">
    <text evidence="12 13">Digests double-stranded RNA. Involved in the processing of primary rRNA transcript to yield the immediate precursors to the large and small rRNAs (23S and 16S). Processes some mRNAs, and tRNAs when they are encoded in the rRNA operon. Processes pre-crRNA and tracrRNA of type II CRISPR loci if present in the organism.</text>
</comment>
<dbReference type="InterPro" id="IPR036389">
    <property type="entry name" value="RNase_III_sf"/>
</dbReference>
<dbReference type="SUPFAM" id="SSF54768">
    <property type="entry name" value="dsRNA-binding domain-like"/>
    <property type="match status" value="1"/>
</dbReference>
<gene>
    <name evidence="14" type="primary">MCYN0793</name>
    <name evidence="13" type="synonym">rnc</name>
    <name evidence="14" type="ORF">NCTC10118_00258</name>
</gene>
<organism evidence="14 15">
    <name type="scientific">Mycoplasmopsis bovirhinis</name>
    <dbReference type="NCBI Taxonomy" id="29553"/>
    <lineage>
        <taxon>Bacteria</taxon>
        <taxon>Bacillati</taxon>
        <taxon>Mycoplasmatota</taxon>
        <taxon>Mycoplasmoidales</taxon>
        <taxon>Metamycoplasmataceae</taxon>
        <taxon>Mycoplasmopsis</taxon>
    </lineage>
</organism>
<dbReference type="GO" id="GO:0006364">
    <property type="term" value="P:rRNA processing"/>
    <property type="evidence" value="ECO:0007669"/>
    <property type="project" value="UniProtKB-UniRule"/>
</dbReference>
<name>A0A2D1JM46_9BACT</name>
<keyword evidence="6 13" id="KW-0540">Nuclease</keyword>
<dbReference type="AlphaFoldDB" id="A0A2D1JM46"/>
<evidence type="ECO:0000256" key="2">
    <source>
        <dbReference type="ARBA" id="ARBA00010183"/>
    </source>
</evidence>
<keyword evidence="7 13" id="KW-0479">Metal-binding</keyword>
<dbReference type="GO" id="GO:0004525">
    <property type="term" value="F:ribonuclease III activity"/>
    <property type="evidence" value="ECO:0007669"/>
    <property type="project" value="UniProtKB-UniRule"/>
</dbReference>
<keyword evidence="9 13" id="KW-0378">Hydrolase</keyword>
<dbReference type="PROSITE" id="PS00517">
    <property type="entry name" value="RNASE_3_1"/>
    <property type="match status" value="1"/>
</dbReference>
<comment type="catalytic activity">
    <reaction evidence="1 13">
        <text>Endonucleolytic cleavage to 5'-phosphomonoester.</text>
        <dbReference type="EC" id="3.1.26.3"/>
    </reaction>
</comment>
<dbReference type="SMART" id="SM00535">
    <property type="entry name" value="RIBOc"/>
    <property type="match status" value="1"/>
</dbReference>
<dbReference type="InterPro" id="IPR000999">
    <property type="entry name" value="RNase_III_dom"/>
</dbReference>
<evidence type="ECO:0000256" key="4">
    <source>
        <dbReference type="ARBA" id="ARBA00022664"/>
    </source>
</evidence>
<feature type="active site" evidence="13">
    <location>
        <position position="52"/>
    </location>
</feature>
<evidence type="ECO:0000256" key="3">
    <source>
        <dbReference type="ARBA" id="ARBA00022552"/>
    </source>
</evidence>
<feature type="active site" evidence="13">
    <location>
        <position position="124"/>
    </location>
</feature>
<dbReference type="Gene3D" id="1.10.1520.10">
    <property type="entry name" value="Ribonuclease III domain"/>
    <property type="match status" value="1"/>
</dbReference>
<dbReference type="EMBL" id="LR214972">
    <property type="protein sequence ID" value="VEU63031.1"/>
    <property type="molecule type" value="Genomic_DNA"/>
</dbReference>
<dbReference type="SUPFAM" id="SSF69065">
    <property type="entry name" value="RNase III domain-like"/>
    <property type="match status" value="1"/>
</dbReference>
<evidence type="ECO:0000256" key="1">
    <source>
        <dbReference type="ARBA" id="ARBA00000109"/>
    </source>
</evidence>
<dbReference type="GO" id="GO:0006397">
    <property type="term" value="P:mRNA processing"/>
    <property type="evidence" value="ECO:0007669"/>
    <property type="project" value="UniProtKB-UniRule"/>
</dbReference>
<evidence type="ECO:0000256" key="12">
    <source>
        <dbReference type="ARBA" id="ARBA00049596"/>
    </source>
</evidence>
<comment type="subunit">
    <text evidence="13">Homodimer.</text>
</comment>
<dbReference type="Proteomes" id="UP000289952">
    <property type="component" value="Chromosome"/>
</dbReference>
<keyword evidence="3 13" id="KW-0698">rRNA processing</keyword>
<dbReference type="HAMAP" id="MF_00104">
    <property type="entry name" value="RNase_III"/>
    <property type="match status" value="1"/>
</dbReference>
<keyword evidence="11 13" id="KW-0694">RNA-binding</keyword>
<evidence type="ECO:0000313" key="14">
    <source>
        <dbReference type="EMBL" id="VEU63031.1"/>
    </source>
</evidence>